<feature type="binding site" evidence="1">
    <location>
        <position position="223"/>
    </location>
    <ligand>
        <name>Mg(2+)</name>
        <dbReference type="ChEBI" id="CHEBI:18420"/>
        <label>1</label>
    </ligand>
</feature>
<dbReference type="PANTHER" id="PTHR16222">
    <property type="entry name" value="ADP-RIBOSYLGLYCOHYDROLASE"/>
    <property type="match status" value="1"/>
</dbReference>
<dbReference type="AlphaFoldDB" id="A0A9D2S8S7"/>
<feature type="binding site" evidence="1">
    <location>
        <position position="36"/>
    </location>
    <ligand>
        <name>Mg(2+)</name>
        <dbReference type="ChEBI" id="CHEBI:18420"/>
        <label>1</label>
    </ligand>
</feature>
<comment type="cofactor">
    <cofactor evidence="1">
        <name>Mg(2+)</name>
        <dbReference type="ChEBI" id="CHEBI:18420"/>
    </cofactor>
    <text evidence="1">Binds 2 magnesium ions per subunit.</text>
</comment>
<dbReference type="EMBL" id="DWXN01000002">
    <property type="protein sequence ID" value="HJB74279.1"/>
    <property type="molecule type" value="Genomic_DNA"/>
</dbReference>
<dbReference type="SUPFAM" id="SSF101478">
    <property type="entry name" value="ADP-ribosylglycohydrolase"/>
    <property type="match status" value="1"/>
</dbReference>
<dbReference type="InterPro" id="IPR036705">
    <property type="entry name" value="Ribosyl_crysJ1_sf"/>
</dbReference>
<name>A0A9D2S8S7_9FIRM</name>
<comment type="caution">
    <text evidence="2">The sequence shown here is derived from an EMBL/GenBank/DDBJ whole genome shotgun (WGS) entry which is preliminary data.</text>
</comment>
<keyword evidence="1" id="KW-0479">Metal-binding</keyword>
<feature type="binding site" evidence="1">
    <location>
        <position position="225"/>
    </location>
    <ligand>
        <name>Mg(2+)</name>
        <dbReference type="ChEBI" id="CHEBI:18420"/>
        <label>1</label>
    </ligand>
</feature>
<evidence type="ECO:0000313" key="3">
    <source>
        <dbReference type="Proteomes" id="UP000823877"/>
    </source>
</evidence>
<proteinExistence type="predicted"/>
<reference evidence="2" key="1">
    <citation type="journal article" date="2021" name="PeerJ">
        <title>Extensive microbial diversity within the chicken gut microbiome revealed by metagenomics and culture.</title>
        <authorList>
            <person name="Gilroy R."/>
            <person name="Ravi A."/>
            <person name="Getino M."/>
            <person name="Pursley I."/>
            <person name="Horton D.L."/>
            <person name="Alikhan N.F."/>
            <person name="Baker D."/>
            <person name="Gharbi K."/>
            <person name="Hall N."/>
            <person name="Watson M."/>
            <person name="Adriaenssens E.M."/>
            <person name="Foster-Nyarko E."/>
            <person name="Jarju S."/>
            <person name="Secka A."/>
            <person name="Antonio M."/>
            <person name="Oren A."/>
            <person name="Chaudhuri R.R."/>
            <person name="La Ragione R."/>
            <person name="Hildebrand F."/>
            <person name="Pallen M.J."/>
        </authorList>
    </citation>
    <scope>NUCLEOTIDE SEQUENCE</scope>
    <source>
        <strain evidence="2">CHK188-16595</strain>
    </source>
</reference>
<dbReference type="Gene3D" id="1.10.4080.10">
    <property type="entry name" value="ADP-ribosylation/Crystallin J1"/>
    <property type="match status" value="1"/>
</dbReference>
<dbReference type="PANTHER" id="PTHR16222:SF12">
    <property type="entry name" value="ADP-RIBOSYLGLYCOHYDROLASE-RELATED"/>
    <property type="match status" value="1"/>
</dbReference>
<gene>
    <name evidence="2" type="ORF">IAA37_01210</name>
</gene>
<dbReference type="InterPro" id="IPR050792">
    <property type="entry name" value="ADP-ribosylglycohydrolase"/>
</dbReference>
<dbReference type="Pfam" id="PF03747">
    <property type="entry name" value="ADP_ribosyl_GH"/>
    <property type="match status" value="1"/>
</dbReference>
<reference evidence="2" key="2">
    <citation type="submission" date="2021-04" db="EMBL/GenBank/DDBJ databases">
        <authorList>
            <person name="Gilroy R."/>
        </authorList>
    </citation>
    <scope>NUCLEOTIDE SEQUENCE</scope>
    <source>
        <strain evidence="2">CHK188-16595</strain>
    </source>
</reference>
<feature type="binding site" evidence="1">
    <location>
        <position position="35"/>
    </location>
    <ligand>
        <name>Mg(2+)</name>
        <dbReference type="ChEBI" id="CHEBI:18420"/>
        <label>1</label>
    </ligand>
</feature>
<sequence>MIGAVIGDIVGSRFEFCGIKTKHFDLLDPNCFFTDDTVMTAAVAKALMALGKEIISKPAENRLKIETALISQMRSFGKKYPNAGYGTRFSLWLRAKQPKPYGSFGNGSAMRVSPCALAANSLQNALELAEISASVTHNHPEGVKGAKAVAAAVYLARHGSSKAQIKEFIESYFYKLDFTLAKIRPGYSFNETCQGSVPEAIGAFLESMSFEDALRNAVSLGGDSDTMAAITGSIAFAFFDRDPSSRLGDAVLIRRAQYCLTPELRKIVRDFEEFIKE</sequence>
<keyword evidence="1" id="KW-0460">Magnesium</keyword>
<accession>A0A9D2S8S7</accession>
<dbReference type="InterPro" id="IPR005502">
    <property type="entry name" value="Ribosyl_crysJ1"/>
</dbReference>
<evidence type="ECO:0000313" key="2">
    <source>
        <dbReference type="EMBL" id="HJB74279.1"/>
    </source>
</evidence>
<dbReference type="Proteomes" id="UP000823877">
    <property type="component" value="Unassembled WGS sequence"/>
</dbReference>
<feature type="binding site" evidence="1">
    <location>
        <position position="34"/>
    </location>
    <ligand>
        <name>Mg(2+)</name>
        <dbReference type="ChEBI" id="CHEBI:18420"/>
        <label>1</label>
    </ligand>
</feature>
<protein>
    <submittedName>
        <fullName evidence="2">ADP-ribosylglycohydrolase family protein</fullName>
    </submittedName>
</protein>
<feature type="binding site" evidence="1">
    <location>
        <position position="226"/>
    </location>
    <ligand>
        <name>Mg(2+)</name>
        <dbReference type="ChEBI" id="CHEBI:18420"/>
        <label>1</label>
    </ligand>
</feature>
<organism evidence="2 3">
    <name type="scientific">Candidatus Eubacterium faecale</name>
    <dbReference type="NCBI Taxonomy" id="2838568"/>
    <lineage>
        <taxon>Bacteria</taxon>
        <taxon>Bacillati</taxon>
        <taxon>Bacillota</taxon>
        <taxon>Clostridia</taxon>
        <taxon>Eubacteriales</taxon>
        <taxon>Eubacteriaceae</taxon>
        <taxon>Eubacterium</taxon>
    </lineage>
</organism>
<evidence type="ECO:0000256" key="1">
    <source>
        <dbReference type="PIRSR" id="PIRSR605502-1"/>
    </source>
</evidence>
<dbReference type="GO" id="GO:0046872">
    <property type="term" value="F:metal ion binding"/>
    <property type="evidence" value="ECO:0007669"/>
    <property type="project" value="UniProtKB-KW"/>
</dbReference>